<keyword evidence="1" id="KW-0732">Signal</keyword>
<dbReference type="PANTHER" id="PTHR21666:SF289">
    <property type="entry name" value="L-ALA--D-GLU ENDOPEPTIDASE"/>
    <property type="match status" value="1"/>
</dbReference>
<dbReference type="InterPro" id="IPR011055">
    <property type="entry name" value="Dup_hybrid_motif"/>
</dbReference>
<evidence type="ECO:0000313" key="4">
    <source>
        <dbReference type="EMBL" id="PRM90068.1"/>
    </source>
</evidence>
<evidence type="ECO:0000259" key="3">
    <source>
        <dbReference type="Pfam" id="PF01551"/>
    </source>
</evidence>
<dbReference type="GO" id="GO:0004222">
    <property type="term" value="F:metalloendopeptidase activity"/>
    <property type="evidence" value="ECO:0007669"/>
    <property type="project" value="TreeGrafter"/>
</dbReference>
<dbReference type="Gene3D" id="2.70.70.10">
    <property type="entry name" value="Glucose Permease (Domain IIA)"/>
    <property type="match status" value="1"/>
</dbReference>
<name>A0A2S9SU00_9BACT</name>
<reference evidence="4 5" key="1">
    <citation type="submission" date="2017-09" db="EMBL/GenBank/DDBJ databases">
        <title>Reassesment of A. cryaerophilus.</title>
        <authorList>
            <person name="Perez-Cataluna A."/>
            <person name="Collado L."/>
            <person name="Salgado O."/>
            <person name="Lefinanco V."/>
            <person name="Figueras M.J."/>
        </authorList>
    </citation>
    <scope>NUCLEOTIDE SEQUENCE [LARGE SCALE GENOMIC DNA]</scope>
    <source>
        <strain evidence="4 5">LMG 9871</strain>
    </source>
</reference>
<proteinExistence type="predicted"/>
<comment type="caution">
    <text evidence="4">The sequence shown here is derived from an EMBL/GenBank/DDBJ whole genome shotgun (WGS) entry which is preliminary data.</text>
</comment>
<dbReference type="EMBL" id="NXGH01000009">
    <property type="protein sequence ID" value="PRM90068.1"/>
    <property type="molecule type" value="Genomic_DNA"/>
</dbReference>
<sequence>MDKKSGLLYISISVMIVVVIVLGVILTLDREEPNIYVQTEVNQKDIYWNLQTPIRVEVADKSKLKSFETILIDEQKEFVLENELINEDPNSGILTFEIKPFKPTDGFKATNAILRVKAKDSSSWNFFDGNEAIKDTNLIIDRRSPQASVISNSYMIKQGGSGILIVEINDENLKDYYVTFNDEVIFELFPFHKKNFYISIITWPIDLTEFKGVKVVAIDMAGNKASAKVPFYYDRFKEKVDNLNISDDFIYSVSKNVLELSNMEIPTNAAEIFVKANKDLRAKNLSTMRNVVIKNFADSQNMPFDVKTFIRMTNAKTFAMFGERRHYFYNNEKIDEAWHLGMDWASVKRASIVTTNPGKVIFRGYLGIYGESIIIDHGLGIASLYAHTSAQSVDVGDIVVAGQEIGNTGSTGAVFGDHLHFGILIQGIEANPNEWLDSNWMKLNLTNTINSAIKIIDGNKK</sequence>
<dbReference type="SUPFAM" id="SSF51261">
    <property type="entry name" value="Duplicated hybrid motif"/>
    <property type="match status" value="1"/>
</dbReference>
<feature type="transmembrane region" description="Helical" evidence="2">
    <location>
        <begin position="7"/>
        <end position="28"/>
    </location>
</feature>
<protein>
    <submittedName>
        <fullName evidence="4">Peptidase M24</fullName>
    </submittedName>
</protein>
<dbReference type="Proteomes" id="UP000238649">
    <property type="component" value="Unassembled WGS sequence"/>
</dbReference>
<organism evidence="4 5">
    <name type="scientific">Aliarcobacter cryaerophilus</name>
    <dbReference type="NCBI Taxonomy" id="28198"/>
    <lineage>
        <taxon>Bacteria</taxon>
        <taxon>Pseudomonadati</taxon>
        <taxon>Campylobacterota</taxon>
        <taxon>Epsilonproteobacteria</taxon>
        <taxon>Campylobacterales</taxon>
        <taxon>Arcobacteraceae</taxon>
        <taxon>Aliarcobacter</taxon>
    </lineage>
</organism>
<keyword evidence="2" id="KW-1133">Transmembrane helix</keyword>
<keyword evidence="2" id="KW-0812">Transmembrane</keyword>
<dbReference type="RefSeq" id="WP_105911484.1">
    <property type="nucleotide sequence ID" value="NZ_NXGH01000009.1"/>
</dbReference>
<evidence type="ECO:0000256" key="1">
    <source>
        <dbReference type="ARBA" id="ARBA00022729"/>
    </source>
</evidence>
<dbReference type="AlphaFoldDB" id="A0A2S9SU00"/>
<dbReference type="CDD" id="cd12797">
    <property type="entry name" value="M23_peptidase"/>
    <property type="match status" value="1"/>
</dbReference>
<accession>A0A2S9SU00</accession>
<evidence type="ECO:0000313" key="5">
    <source>
        <dbReference type="Proteomes" id="UP000238649"/>
    </source>
</evidence>
<gene>
    <name evidence="4" type="ORF">CJ671_04265</name>
</gene>
<dbReference type="Pfam" id="PF01551">
    <property type="entry name" value="Peptidase_M23"/>
    <property type="match status" value="1"/>
</dbReference>
<dbReference type="OrthoDB" id="9765786at2"/>
<keyword evidence="2" id="KW-0472">Membrane</keyword>
<dbReference type="InterPro" id="IPR050570">
    <property type="entry name" value="Cell_wall_metabolism_enzyme"/>
</dbReference>
<feature type="domain" description="M23ase beta-sheet core" evidence="3">
    <location>
        <begin position="339"/>
        <end position="432"/>
    </location>
</feature>
<dbReference type="InterPro" id="IPR016047">
    <property type="entry name" value="M23ase_b-sheet_dom"/>
</dbReference>
<evidence type="ECO:0000256" key="2">
    <source>
        <dbReference type="SAM" id="Phobius"/>
    </source>
</evidence>
<dbReference type="PANTHER" id="PTHR21666">
    <property type="entry name" value="PEPTIDASE-RELATED"/>
    <property type="match status" value="1"/>
</dbReference>